<keyword evidence="2" id="KW-0479">Metal-binding</keyword>
<evidence type="ECO:0000256" key="2">
    <source>
        <dbReference type="ARBA" id="ARBA00022723"/>
    </source>
</evidence>
<dbReference type="InterPro" id="IPR051452">
    <property type="entry name" value="Diverse_Oxidoreductases"/>
</dbReference>
<dbReference type="InterPro" id="IPR001041">
    <property type="entry name" value="2Fe-2S_ferredoxin-type"/>
</dbReference>
<keyword evidence="1" id="KW-0001">2Fe-2S</keyword>
<accession>K4KRQ3</accession>
<dbReference type="InterPro" id="IPR036010">
    <property type="entry name" value="2Fe-2S_ferredoxin-like_sf"/>
</dbReference>
<evidence type="ECO:0000256" key="3">
    <source>
        <dbReference type="ARBA" id="ARBA00023002"/>
    </source>
</evidence>
<dbReference type="Gene3D" id="3.10.20.30">
    <property type="match status" value="1"/>
</dbReference>
<dbReference type="GO" id="GO:0046872">
    <property type="term" value="F:metal ion binding"/>
    <property type="evidence" value="ECO:0007669"/>
    <property type="project" value="UniProtKB-KW"/>
</dbReference>
<evidence type="ECO:0000313" key="7">
    <source>
        <dbReference type="EMBL" id="AFV00971.1"/>
    </source>
</evidence>
<dbReference type="HOGENOM" id="CLU_052511_3_0_6"/>
<sequence length="166" mass="17169">MSNITVNGKTYSTGQQDPAMPLLWFLRDILHMTGTKFGCGMGLCGACTVHLNGDAVRACLLPLSAAAGGKITTIEGLSAAGDHPLQQAWAEHKVPQCGYCQAGQIMNAAALLSRNASPTDAEIDAAMAGNICRCGTYPRIKAAITSAAKKSTAGVQMFDPAEQGAV</sequence>
<dbReference type="Pfam" id="PF01799">
    <property type="entry name" value="Fer2_2"/>
    <property type="match status" value="1"/>
</dbReference>
<keyword evidence="8" id="KW-1185">Reference proteome</keyword>
<gene>
    <name evidence="7" type="ordered locus">M5M_19230</name>
</gene>
<evidence type="ECO:0000313" key="8">
    <source>
        <dbReference type="Proteomes" id="UP000000466"/>
    </source>
</evidence>
<dbReference type="GO" id="GO:0051537">
    <property type="term" value="F:2 iron, 2 sulfur cluster binding"/>
    <property type="evidence" value="ECO:0007669"/>
    <property type="project" value="UniProtKB-KW"/>
</dbReference>
<keyword evidence="5" id="KW-0411">Iron-sulfur</keyword>
<dbReference type="PROSITE" id="PS00197">
    <property type="entry name" value="2FE2S_FER_1"/>
    <property type="match status" value="1"/>
</dbReference>
<dbReference type="Gene3D" id="1.10.150.120">
    <property type="entry name" value="[2Fe-2S]-binding domain"/>
    <property type="match status" value="1"/>
</dbReference>
<dbReference type="SUPFAM" id="SSF54292">
    <property type="entry name" value="2Fe-2S ferredoxin-like"/>
    <property type="match status" value="1"/>
</dbReference>
<dbReference type="FunFam" id="1.10.150.120:FF:000003">
    <property type="entry name" value="Carbon monoxide dehydrogenase, small subunit"/>
    <property type="match status" value="1"/>
</dbReference>
<dbReference type="InterPro" id="IPR036884">
    <property type="entry name" value="2Fe-2S-bd_dom_sf"/>
</dbReference>
<dbReference type="Pfam" id="PF00111">
    <property type="entry name" value="Fer2"/>
    <property type="match status" value="1"/>
</dbReference>
<dbReference type="CDD" id="cd00207">
    <property type="entry name" value="fer2"/>
    <property type="match status" value="1"/>
</dbReference>
<name>K4KRQ3_SIMAS</name>
<proteinExistence type="predicted"/>
<organism evidence="7 8">
    <name type="scientific">Simiduia agarivorans (strain DSM 21679 / JCM 13881 / BCRC 17597 / SA1)</name>
    <dbReference type="NCBI Taxonomy" id="1117647"/>
    <lineage>
        <taxon>Bacteria</taxon>
        <taxon>Pseudomonadati</taxon>
        <taxon>Pseudomonadota</taxon>
        <taxon>Gammaproteobacteria</taxon>
        <taxon>Cellvibrionales</taxon>
        <taxon>Cellvibrionaceae</taxon>
        <taxon>Simiduia</taxon>
    </lineage>
</organism>
<reference evidence="7 8" key="1">
    <citation type="journal article" date="2013" name="Genome Announc.">
        <title>Complete genome sequence of Simiduia agarivorans SA1(T), a marine bacterium able to degrade a variety of polysaccharides.</title>
        <authorList>
            <person name="Lin S.Y."/>
            <person name="Shieh W.Y."/>
            <person name="Chen J.S."/>
            <person name="Tang S.L."/>
        </authorList>
    </citation>
    <scope>NUCLEOTIDE SEQUENCE [LARGE SCALE GENOMIC DNA]</scope>
    <source>
        <strain evidence="8">DSM 21679 / JCM 13881 / BCRC 17597 / SA1</strain>
    </source>
</reference>
<dbReference type="OrthoDB" id="9775084at2"/>
<dbReference type="InterPro" id="IPR012675">
    <property type="entry name" value="Beta-grasp_dom_sf"/>
</dbReference>
<dbReference type="SUPFAM" id="SSF47741">
    <property type="entry name" value="CO dehydrogenase ISP C-domain like"/>
    <property type="match status" value="1"/>
</dbReference>
<dbReference type="KEGG" id="saga:M5M_19230"/>
<dbReference type="PROSITE" id="PS51085">
    <property type="entry name" value="2FE2S_FER_2"/>
    <property type="match status" value="1"/>
</dbReference>
<dbReference type="AlphaFoldDB" id="K4KRQ3"/>
<dbReference type="RefSeq" id="WP_015049121.1">
    <property type="nucleotide sequence ID" value="NC_018868.3"/>
</dbReference>
<keyword evidence="4" id="KW-0408">Iron</keyword>
<evidence type="ECO:0000259" key="6">
    <source>
        <dbReference type="PROSITE" id="PS51085"/>
    </source>
</evidence>
<keyword evidence="3" id="KW-0560">Oxidoreductase</keyword>
<protein>
    <submittedName>
        <fullName evidence="7">Ferredoxin/oxidoreductase</fullName>
    </submittedName>
</protein>
<evidence type="ECO:0000256" key="4">
    <source>
        <dbReference type="ARBA" id="ARBA00023004"/>
    </source>
</evidence>
<dbReference type="eggNOG" id="COG2080">
    <property type="taxonomic scope" value="Bacteria"/>
</dbReference>
<dbReference type="InterPro" id="IPR002888">
    <property type="entry name" value="2Fe-2S-bd"/>
</dbReference>
<dbReference type="Proteomes" id="UP000000466">
    <property type="component" value="Chromosome"/>
</dbReference>
<dbReference type="PANTHER" id="PTHR44379">
    <property type="entry name" value="OXIDOREDUCTASE WITH IRON-SULFUR SUBUNIT"/>
    <property type="match status" value="1"/>
</dbReference>
<dbReference type="EMBL" id="CP003746">
    <property type="protein sequence ID" value="AFV00971.1"/>
    <property type="molecule type" value="Genomic_DNA"/>
</dbReference>
<dbReference type="GO" id="GO:0016491">
    <property type="term" value="F:oxidoreductase activity"/>
    <property type="evidence" value="ECO:0007669"/>
    <property type="project" value="UniProtKB-KW"/>
</dbReference>
<feature type="domain" description="2Fe-2S ferredoxin-type" evidence="6">
    <location>
        <begin position="2"/>
        <end position="77"/>
    </location>
</feature>
<dbReference type="STRING" id="1117647.M5M_19230"/>
<evidence type="ECO:0000256" key="1">
    <source>
        <dbReference type="ARBA" id="ARBA00022714"/>
    </source>
</evidence>
<dbReference type="PANTHER" id="PTHR44379:SF2">
    <property type="entry name" value="BLR6218 PROTEIN"/>
    <property type="match status" value="1"/>
</dbReference>
<dbReference type="InterPro" id="IPR006058">
    <property type="entry name" value="2Fe2S_fd_BS"/>
</dbReference>
<evidence type="ECO:0000256" key="5">
    <source>
        <dbReference type="ARBA" id="ARBA00023014"/>
    </source>
</evidence>